<reference evidence="2" key="1">
    <citation type="journal article" date="2019" name="Int. J. Syst. Evol. Microbiol.">
        <title>The Global Catalogue of Microorganisms (GCM) 10K type strain sequencing project: providing services to taxonomists for standard genome sequencing and annotation.</title>
        <authorList>
            <consortium name="The Broad Institute Genomics Platform"/>
            <consortium name="The Broad Institute Genome Sequencing Center for Infectious Disease"/>
            <person name="Wu L."/>
            <person name="Ma J."/>
        </authorList>
    </citation>
    <scope>NUCLEOTIDE SEQUENCE [LARGE SCALE GENOMIC DNA]</scope>
    <source>
        <strain evidence="2">CCM 8905</strain>
    </source>
</reference>
<dbReference type="EMBL" id="JBHSSK010000029">
    <property type="protein sequence ID" value="MFC6208041.1"/>
    <property type="molecule type" value="Genomic_DNA"/>
</dbReference>
<keyword evidence="2" id="KW-1185">Reference proteome</keyword>
<evidence type="ECO:0000313" key="1">
    <source>
        <dbReference type="EMBL" id="MFC6208041.1"/>
    </source>
</evidence>
<name>A0ABW1SU47_9LACO</name>
<proteinExistence type="predicted"/>
<dbReference type="Proteomes" id="UP001596254">
    <property type="component" value="Unassembled WGS sequence"/>
</dbReference>
<dbReference type="RefSeq" id="WP_125692568.1">
    <property type="nucleotide sequence ID" value="NZ_JBHSSK010000029.1"/>
</dbReference>
<gene>
    <name evidence="1" type="ORF">ACFP1G_11265</name>
</gene>
<accession>A0ABW1SU47</accession>
<protein>
    <submittedName>
        <fullName evidence="1">Uncharacterized protein</fullName>
    </submittedName>
</protein>
<organism evidence="1 2">
    <name type="scientific">Levilactobacillus tongjiangensis</name>
    <dbReference type="NCBI Taxonomy" id="2486023"/>
    <lineage>
        <taxon>Bacteria</taxon>
        <taxon>Bacillati</taxon>
        <taxon>Bacillota</taxon>
        <taxon>Bacilli</taxon>
        <taxon>Lactobacillales</taxon>
        <taxon>Lactobacillaceae</taxon>
        <taxon>Levilactobacillus</taxon>
    </lineage>
</organism>
<sequence length="155" mass="17732">MMKKISHLMIGVVALFVGLGLALAVTSTASAEKTNIPGPYSRSTPVKAHGTWYGKLPYIHYRKLIVKKHSVTWYEKDKRAGAWKKTRHLKNGHLFVRHDKIRLHKKTRAIFGFYSANQDDADFNYLSTKRVKGKKVRVMISGNGGTYYHSWKNVK</sequence>
<comment type="caution">
    <text evidence="1">The sequence shown here is derived from an EMBL/GenBank/DDBJ whole genome shotgun (WGS) entry which is preliminary data.</text>
</comment>
<evidence type="ECO:0000313" key="2">
    <source>
        <dbReference type="Proteomes" id="UP001596254"/>
    </source>
</evidence>